<dbReference type="PANTHER" id="PTHR34598:SF1">
    <property type="entry name" value="PUTATIVE (AFU_ORTHOLOGUE AFUA_3G13140)-RELATED"/>
    <property type="match status" value="1"/>
</dbReference>
<evidence type="ECO:0000256" key="1">
    <source>
        <dbReference type="ARBA" id="ARBA00023604"/>
    </source>
</evidence>
<feature type="region of interest" description="Disordered" evidence="2">
    <location>
        <begin position="165"/>
        <end position="191"/>
    </location>
</feature>
<gene>
    <name evidence="3" type="ORF">C8Q71DRAFT_755967</name>
</gene>
<dbReference type="Proteomes" id="UP000814176">
    <property type="component" value="Unassembled WGS sequence"/>
</dbReference>
<dbReference type="NCBIfam" id="NF041278">
    <property type="entry name" value="CmcJ_NvfI_EfuI"/>
    <property type="match status" value="1"/>
</dbReference>
<accession>A0ABQ8KJT5</accession>
<name>A0ABQ8KJT5_9APHY</name>
<evidence type="ECO:0000313" key="3">
    <source>
        <dbReference type="EMBL" id="KAH9838062.1"/>
    </source>
</evidence>
<keyword evidence="4" id="KW-1185">Reference proteome</keyword>
<evidence type="ECO:0008006" key="5">
    <source>
        <dbReference type="Google" id="ProtNLM"/>
    </source>
</evidence>
<comment type="similarity">
    <text evidence="1">Belongs to the asaB hydroxylase/desaturase family.</text>
</comment>
<evidence type="ECO:0000313" key="4">
    <source>
        <dbReference type="Proteomes" id="UP000814176"/>
    </source>
</evidence>
<dbReference type="PANTHER" id="PTHR34598">
    <property type="entry name" value="BLL6449 PROTEIN"/>
    <property type="match status" value="1"/>
</dbReference>
<protein>
    <recommendedName>
        <fullName evidence="5">Methyltransferase</fullName>
    </recommendedName>
</protein>
<evidence type="ECO:0000256" key="2">
    <source>
        <dbReference type="SAM" id="MobiDB-lite"/>
    </source>
</evidence>
<dbReference type="RefSeq" id="XP_047780100.1">
    <property type="nucleotide sequence ID" value="XM_047923569.1"/>
</dbReference>
<dbReference type="EMBL" id="JADCUA010000008">
    <property type="protein sequence ID" value="KAH9838062.1"/>
    <property type="molecule type" value="Genomic_DNA"/>
</dbReference>
<comment type="caution">
    <text evidence="3">The sequence shown here is derived from an EMBL/GenBank/DDBJ whole genome shotgun (WGS) entry which is preliminary data.</text>
</comment>
<proteinExistence type="inferred from homology"/>
<organism evidence="3 4">
    <name type="scientific">Rhodofomes roseus</name>
    <dbReference type="NCBI Taxonomy" id="34475"/>
    <lineage>
        <taxon>Eukaryota</taxon>
        <taxon>Fungi</taxon>
        <taxon>Dikarya</taxon>
        <taxon>Basidiomycota</taxon>
        <taxon>Agaricomycotina</taxon>
        <taxon>Agaricomycetes</taxon>
        <taxon>Polyporales</taxon>
        <taxon>Rhodofomes</taxon>
    </lineage>
</organism>
<dbReference type="GeneID" id="72004301"/>
<reference evidence="3 4" key="1">
    <citation type="journal article" date="2021" name="Environ. Microbiol.">
        <title>Gene family expansions and transcriptome signatures uncover fungal adaptations to wood decay.</title>
        <authorList>
            <person name="Hage H."/>
            <person name="Miyauchi S."/>
            <person name="Viragh M."/>
            <person name="Drula E."/>
            <person name="Min B."/>
            <person name="Chaduli D."/>
            <person name="Navarro D."/>
            <person name="Favel A."/>
            <person name="Norest M."/>
            <person name="Lesage-Meessen L."/>
            <person name="Balint B."/>
            <person name="Merenyi Z."/>
            <person name="de Eugenio L."/>
            <person name="Morin E."/>
            <person name="Martinez A.T."/>
            <person name="Baldrian P."/>
            <person name="Stursova M."/>
            <person name="Martinez M.J."/>
            <person name="Novotny C."/>
            <person name="Magnuson J.K."/>
            <person name="Spatafora J.W."/>
            <person name="Maurice S."/>
            <person name="Pangilinan J."/>
            <person name="Andreopoulos W."/>
            <person name="LaButti K."/>
            <person name="Hundley H."/>
            <person name="Na H."/>
            <person name="Kuo A."/>
            <person name="Barry K."/>
            <person name="Lipzen A."/>
            <person name="Henrissat B."/>
            <person name="Riley R."/>
            <person name="Ahrendt S."/>
            <person name="Nagy L.G."/>
            <person name="Grigoriev I.V."/>
            <person name="Martin F."/>
            <person name="Rosso M.N."/>
        </authorList>
    </citation>
    <scope>NUCLEOTIDE SEQUENCE [LARGE SCALE GENOMIC DNA]</scope>
    <source>
        <strain evidence="3 4">CIRM-BRFM 1785</strain>
    </source>
</reference>
<dbReference type="InterPro" id="IPR044053">
    <property type="entry name" value="AsaB-like"/>
</dbReference>
<sequence>MYLARPLRLATNCIHAWPSASLPAIKPLWVGLQVPTYRPLHTSRPLRDAASTAKPPLSPRTVKAGLMFYSPPPDGSAPYTLVNMDAAGRMGNWVPQEHQVEIEDIRGREHAMKLDTAGFQFYTGAPDHTSFTDEREIREQYYTESVALIKLLTGASHVVPFDHTIRRRRPGERDDAPTKRQPVPQVHVDQTPQSAVERVHRHLPAADVPALLQKRFQILNLWRPLEHPALDWPLALCDCRSIDRAKDVVPVALRYPDREGQTYGVRYSPKQKWNYLRAMRPDEFVLIKCFDSQDDGKTALFTPHTAFNDPSTPKDAPFRESIELRMLVFY</sequence>